<evidence type="ECO:0000256" key="1">
    <source>
        <dbReference type="SAM" id="Coils"/>
    </source>
</evidence>
<feature type="compositionally biased region" description="Basic and acidic residues" evidence="2">
    <location>
        <begin position="324"/>
        <end position="335"/>
    </location>
</feature>
<dbReference type="EMBL" id="BMNQ01000029">
    <property type="protein sequence ID" value="GGJ98576.1"/>
    <property type="molecule type" value="Genomic_DNA"/>
</dbReference>
<dbReference type="Gene3D" id="2.40.420.20">
    <property type="match status" value="1"/>
</dbReference>
<evidence type="ECO:0000259" key="3">
    <source>
        <dbReference type="Pfam" id="PF25984"/>
    </source>
</evidence>
<dbReference type="Pfam" id="PF25984">
    <property type="entry name" value="BSH_YknX"/>
    <property type="match status" value="1"/>
</dbReference>
<reference evidence="4" key="1">
    <citation type="journal article" date="2014" name="Int. J. Syst. Evol. Microbiol.">
        <title>Complete genome sequence of Corynebacterium casei LMG S-19264T (=DSM 44701T), isolated from a smear-ripened cheese.</title>
        <authorList>
            <consortium name="US DOE Joint Genome Institute (JGI-PGF)"/>
            <person name="Walter F."/>
            <person name="Albersmeier A."/>
            <person name="Kalinowski J."/>
            <person name="Ruckert C."/>
        </authorList>
    </citation>
    <scope>NUCLEOTIDE SEQUENCE</scope>
    <source>
        <strain evidence="4">JCM 12580</strain>
    </source>
</reference>
<dbReference type="PANTHER" id="PTHR30469">
    <property type="entry name" value="MULTIDRUG RESISTANCE PROTEIN MDTA"/>
    <property type="match status" value="1"/>
</dbReference>
<keyword evidence="5" id="KW-1185">Reference proteome</keyword>
<dbReference type="Gene3D" id="2.40.30.170">
    <property type="match status" value="1"/>
</dbReference>
<reference evidence="4" key="2">
    <citation type="submission" date="2020-09" db="EMBL/GenBank/DDBJ databases">
        <authorList>
            <person name="Sun Q."/>
            <person name="Ohkuma M."/>
        </authorList>
    </citation>
    <scope>NUCLEOTIDE SEQUENCE</scope>
    <source>
        <strain evidence="4">JCM 12580</strain>
    </source>
</reference>
<dbReference type="RefSeq" id="WP_188633060.1">
    <property type="nucleotide sequence ID" value="NZ_BMNQ01000029.1"/>
</dbReference>
<dbReference type="GO" id="GO:1990281">
    <property type="term" value="C:efflux pump complex"/>
    <property type="evidence" value="ECO:0007669"/>
    <property type="project" value="TreeGrafter"/>
</dbReference>
<dbReference type="AlphaFoldDB" id="A0A917UYX6"/>
<feature type="coiled-coil region" evidence="1">
    <location>
        <begin position="166"/>
        <end position="193"/>
    </location>
</feature>
<dbReference type="GO" id="GO:0015562">
    <property type="term" value="F:efflux transmembrane transporter activity"/>
    <property type="evidence" value="ECO:0007669"/>
    <property type="project" value="TreeGrafter"/>
</dbReference>
<evidence type="ECO:0000313" key="5">
    <source>
        <dbReference type="Proteomes" id="UP000658382"/>
    </source>
</evidence>
<feature type="compositionally biased region" description="Low complexity" evidence="2">
    <location>
        <begin position="297"/>
        <end position="307"/>
    </location>
</feature>
<accession>A0A917UYX6</accession>
<evidence type="ECO:0000313" key="4">
    <source>
        <dbReference type="EMBL" id="GGJ98576.1"/>
    </source>
</evidence>
<protein>
    <recommendedName>
        <fullName evidence="3">YknX-like barrel-sandwich hybrid domain-containing protein</fullName>
    </recommendedName>
</protein>
<dbReference type="InterPro" id="IPR058639">
    <property type="entry name" value="BSH_YknX-like"/>
</dbReference>
<dbReference type="Proteomes" id="UP000658382">
    <property type="component" value="Unassembled WGS sequence"/>
</dbReference>
<keyword evidence="1" id="KW-0175">Coiled coil</keyword>
<dbReference type="Gene3D" id="2.40.50.100">
    <property type="match status" value="1"/>
</dbReference>
<proteinExistence type="predicted"/>
<sequence>MSRRKKLILTVSVLFIGINSLLVYFDDKDRVSRLTYVRDWAETVEKDMYETIETTAVLATAEEKNVYFAQEKGSFQEFLVKEGADVETGDPLFTYRVDSYFEIMADLESKQQKLNGEIQAIESAIASISAYRIPQTDTDTEFDNEAGTLEMTRKSVDANYMKEQYLAEKEKELAQKEAELKSVQAQISELETNGETITVESPYQGKVRAISDSLDNPVVTIWGKQLQAEGELTETERMAVEQKMPVKVDIRENEAVLTGTLDAISDSPENINIRGSSQYAFEAGLKDESDQPAENDQSAQSESAPQAEESEGQTDPAPEEETEENGHQEGARETDGAVSIKEAADSNQTSESPESGGGATPPDTESVEQAKEEKSRMDHLLPGYHADVTIITDESKKATVVKRKQLFNSHLWKMTSEGLLIKQQVETGIHMDDLVEMTEGTAPGEWVAEADNSQFRDGAVFITPLKLDDIEWQDLSKYDNVNWKRYMIIGLLSR</sequence>
<evidence type="ECO:0000256" key="2">
    <source>
        <dbReference type="SAM" id="MobiDB-lite"/>
    </source>
</evidence>
<comment type="caution">
    <text evidence="4">The sequence shown here is derived from an EMBL/GenBank/DDBJ whole genome shotgun (WGS) entry which is preliminary data.</text>
</comment>
<dbReference type="Gene3D" id="1.10.287.470">
    <property type="entry name" value="Helix hairpin bin"/>
    <property type="match status" value="1"/>
</dbReference>
<feature type="compositionally biased region" description="Basic and acidic residues" evidence="2">
    <location>
        <begin position="368"/>
        <end position="379"/>
    </location>
</feature>
<feature type="domain" description="YknX-like barrel-sandwich hybrid" evidence="3">
    <location>
        <begin position="65"/>
        <end position="211"/>
    </location>
</feature>
<name>A0A917UYX6_9BACI</name>
<gene>
    <name evidence="4" type="ORF">GCM10007063_21090</name>
</gene>
<dbReference type="PANTHER" id="PTHR30469:SF15">
    <property type="entry name" value="HLYD FAMILY OF SECRETION PROTEINS"/>
    <property type="match status" value="1"/>
</dbReference>
<feature type="compositionally biased region" description="Acidic residues" evidence="2">
    <location>
        <begin position="308"/>
        <end position="323"/>
    </location>
</feature>
<organism evidence="4 5">
    <name type="scientific">Lentibacillus kapialis</name>
    <dbReference type="NCBI Taxonomy" id="340214"/>
    <lineage>
        <taxon>Bacteria</taxon>
        <taxon>Bacillati</taxon>
        <taxon>Bacillota</taxon>
        <taxon>Bacilli</taxon>
        <taxon>Bacillales</taxon>
        <taxon>Bacillaceae</taxon>
        <taxon>Lentibacillus</taxon>
    </lineage>
</organism>
<feature type="region of interest" description="Disordered" evidence="2">
    <location>
        <begin position="286"/>
        <end position="379"/>
    </location>
</feature>